<keyword evidence="3" id="KW-1185">Reference proteome</keyword>
<proteinExistence type="predicted"/>
<sequence>MYYDDECNLARLRVEFVARISPEGLNQLLDDLLADGILNPGEKDHILQEHRSRVDRARDLFDTVMRKGNTSIEIMMKRLQTRDQALYNHLMPHDLK</sequence>
<reference evidence="2" key="1">
    <citation type="submission" date="2025-08" db="UniProtKB">
        <authorList>
            <consortium name="Ensembl"/>
        </authorList>
    </citation>
    <scope>IDENTIFICATION</scope>
</reference>
<accession>A0A8C6U1F1</accession>
<evidence type="ECO:0000313" key="3">
    <source>
        <dbReference type="Proteomes" id="UP000694523"/>
    </source>
</evidence>
<dbReference type="Ensembl" id="ENSNMLT00000029400.1">
    <property type="protein sequence ID" value="ENSNMLP00000026312.1"/>
    <property type="gene ID" value="ENSNMLG00000016774.1"/>
</dbReference>
<reference evidence="2" key="2">
    <citation type="submission" date="2025-09" db="UniProtKB">
        <authorList>
            <consortium name="Ensembl"/>
        </authorList>
    </citation>
    <scope>IDENTIFICATION</scope>
</reference>
<feature type="domain" description="CARD" evidence="1">
    <location>
        <begin position="1"/>
        <end position="94"/>
    </location>
</feature>
<dbReference type="SUPFAM" id="SSF47986">
    <property type="entry name" value="DEATH domain"/>
    <property type="match status" value="1"/>
</dbReference>
<dbReference type="GO" id="GO:0042981">
    <property type="term" value="P:regulation of apoptotic process"/>
    <property type="evidence" value="ECO:0007669"/>
    <property type="project" value="InterPro"/>
</dbReference>
<organism evidence="2 3">
    <name type="scientific">Neogobius melanostomus</name>
    <name type="common">round goby</name>
    <dbReference type="NCBI Taxonomy" id="47308"/>
    <lineage>
        <taxon>Eukaryota</taxon>
        <taxon>Metazoa</taxon>
        <taxon>Chordata</taxon>
        <taxon>Craniata</taxon>
        <taxon>Vertebrata</taxon>
        <taxon>Euteleostomi</taxon>
        <taxon>Actinopterygii</taxon>
        <taxon>Neopterygii</taxon>
        <taxon>Teleostei</taxon>
        <taxon>Neoteleostei</taxon>
        <taxon>Acanthomorphata</taxon>
        <taxon>Gobiaria</taxon>
        <taxon>Gobiiformes</taxon>
        <taxon>Gobioidei</taxon>
        <taxon>Gobiidae</taxon>
        <taxon>Benthophilinae</taxon>
        <taxon>Neogobiini</taxon>
        <taxon>Neogobius</taxon>
    </lineage>
</organism>
<dbReference type="Proteomes" id="UP000694523">
    <property type="component" value="Unplaced"/>
</dbReference>
<dbReference type="InterPro" id="IPR011029">
    <property type="entry name" value="DEATH-like_dom_sf"/>
</dbReference>
<protein>
    <recommendedName>
        <fullName evidence="1">CARD domain-containing protein</fullName>
    </recommendedName>
</protein>
<evidence type="ECO:0000259" key="1">
    <source>
        <dbReference type="PROSITE" id="PS50209"/>
    </source>
</evidence>
<dbReference type="InterPro" id="IPR001315">
    <property type="entry name" value="CARD"/>
</dbReference>
<dbReference type="Pfam" id="PF00619">
    <property type="entry name" value="CARD"/>
    <property type="match status" value="1"/>
</dbReference>
<dbReference type="AlphaFoldDB" id="A0A8C6U1F1"/>
<name>A0A8C6U1F1_9GOBI</name>
<dbReference type="PROSITE" id="PS50209">
    <property type="entry name" value="CARD"/>
    <property type="match status" value="1"/>
</dbReference>
<evidence type="ECO:0000313" key="2">
    <source>
        <dbReference type="Ensembl" id="ENSNMLP00000026312.1"/>
    </source>
</evidence>
<dbReference type="SMART" id="SM00114">
    <property type="entry name" value="CARD"/>
    <property type="match status" value="1"/>
</dbReference>
<dbReference type="Gene3D" id="1.10.533.10">
    <property type="entry name" value="Death Domain, Fas"/>
    <property type="match status" value="1"/>
</dbReference>